<evidence type="ECO:0000313" key="10">
    <source>
        <dbReference type="Proteomes" id="UP000786811"/>
    </source>
</evidence>
<dbReference type="SUPFAM" id="SSF82927">
    <property type="entry name" value="Cysteine-rich DNA binding domain, (DM domain)"/>
    <property type="match status" value="1"/>
</dbReference>
<comment type="similarity">
    <text evidence="1">Belongs to the DMRT family.</text>
</comment>
<feature type="region of interest" description="Disordered" evidence="7">
    <location>
        <begin position="166"/>
        <end position="243"/>
    </location>
</feature>
<dbReference type="Pfam" id="PF00751">
    <property type="entry name" value="DM"/>
    <property type="match status" value="1"/>
</dbReference>
<proteinExistence type="inferred from homology"/>
<feature type="compositionally biased region" description="Basic and acidic residues" evidence="7">
    <location>
        <begin position="227"/>
        <end position="237"/>
    </location>
</feature>
<evidence type="ECO:0000256" key="3">
    <source>
        <dbReference type="ARBA" id="ARBA00022833"/>
    </source>
</evidence>
<dbReference type="EMBL" id="CAJNRD030001123">
    <property type="protein sequence ID" value="CAG5103405.1"/>
    <property type="molecule type" value="Genomic_DNA"/>
</dbReference>
<dbReference type="GO" id="GO:0000981">
    <property type="term" value="F:DNA-binding transcription factor activity, RNA polymerase II-specific"/>
    <property type="evidence" value="ECO:0007669"/>
    <property type="project" value="TreeGrafter"/>
</dbReference>
<gene>
    <name evidence="9" type="ORF">HICCMSTLAB_LOCUS11493</name>
</gene>
<dbReference type="PROSITE" id="PS50809">
    <property type="entry name" value="DM_2"/>
    <property type="match status" value="1"/>
</dbReference>
<feature type="DNA-binding region" description="DM" evidence="6">
    <location>
        <begin position="81"/>
        <end position="128"/>
    </location>
</feature>
<dbReference type="AlphaFoldDB" id="A0A8J2HP33"/>
<keyword evidence="5 6" id="KW-0539">Nucleus</keyword>
<comment type="subcellular location">
    <subcellularLocation>
        <location evidence="6">Nucleus</location>
    </subcellularLocation>
</comment>
<feature type="compositionally biased region" description="Basic and acidic residues" evidence="7">
    <location>
        <begin position="60"/>
        <end position="76"/>
    </location>
</feature>
<dbReference type="Gene3D" id="4.10.1040.10">
    <property type="entry name" value="DM DNA-binding domain"/>
    <property type="match status" value="1"/>
</dbReference>
<dbReference type="CDD" id="cd14370">
    <property type="entry name" value="CUE_DMA"/>
    <property type="match status" value="1"/>
</dbReference>
<dbReference type="PANTHER" id="PTHR12322">
    <property type="entry name" value="DOUBLESEX AND MAB-3 RELATED TRANSCRIPTION FACTOR DMRT"/>
    <property type="match status" value="1"/>
</dbReference>
<dbReference type="GO" id="GO:0007548">
    <property type="term" value="P:sex differentiation"/>
    <property type="evidence" value="ECO:0007669"/>
    <property type="project" value="TreeGrafter"/>
</dbReference>
<reference evidence="9" key="1">
    <citation type="submission" date="2021-04" db="EMBL/GenBank/DDBJ databases">
        <authorList>
            <person name="Chebbi M.A.C M."/>
        </authorList>
    </citation>
    <scope>NUCLEOTIDE SEQUENCE</scope>
</reference>
<dbReference type="OrthoDB" id="6162476at2759"/>
<keyword evidence="2 6" id="KW-0479">Metal-binding</keyword>
<feature type="compositionally biased region" description="Acidic residues" evidence="7">
    <location>
        <begin position="178"/>
        <end position="188"/>
    </location>
</feature>
<dbReference type="GO" id="GO:0005634">
    <property type="term" value="C:nucleus"/>
    <property type="evidence" value="ECO:0007669"/>
    <property type="project" value="UniProtKB-SubCell"/>
</dbReference>
<dbReference type="PANTHER" id="PTHR12322:SF121">
    <property type="entry name" value="DOUBLESEX-MAB RELATED 93B"/>
    <property type="match status" value="1"/>
</dbReference>
<dbReference type="Pfam" id="PF03474">
    <property type="entry name" value="DMA"/>
    <property type="match status" value="1"/>
</dbReference>
<evidence type="ECO:0000256" key="5">
    <source>
        <dbReference type="ARBA" id="ARBA00023242"/>
    </source>
</evidence>
<evidence type="ECO:0000256" key="6">
    <source>
        <dbReference type="PROSITE-ProRule" id="PRU00070"/>
    </source>
</evidence>
<dbReference type="InterPro" id="IPR036407">
    <property type="entry name" value="DM_DNA-bd_sf"/>
</dbReference>
<accession>A0A8J2HP33</accession>
<dbReference type="FunFam" id="4.10.1040.10:FF:000001">
    <property type="entry name" value="doublesex- and mab-3-related transcription factor 1"/>
    <property type="match status" value="1"/>
</dbReference>
<keyword evidence="10" id="KW-1185">Reference proteome</keyword>
<comment type="caution">
    <text evidence="9">The sequence shown here is derived from an EMBL/GenBank/DDBJ whole genome shotgun (WGS) entry which is preliminary data.</text>
</comment>
<dbReference type="InterPro" id="IPR005173">
    <property type="entry name" value="DMA"/>
</dbReference>
<name>A0A8J2HP33_COTCN</name>
<dbReference type="InterPro" id="IPR026607">
    <property type="entry name" value="DMRT"/>
</dbReference>
<evidence type="ECO:0000256" key="1">
    <source>
        <dbReference type="ARBA" id="ARBA00006834"/>
    </source>
</evidence>
<dbReference type="SMART" id="SM00301">
    <property type="entry name" value="DM"/>
    <property type="match status" value="1"/>
</dbReference>
<organism evidence="9 10">
    <name type="scientific">Cotesia congregata</name>
    <name type="common">Parasitoid wasp</name>
    <name type="synonym">Apanteles congregatus</name>
    <dbReference type="NCBI Taxonomy" id="51543"/>
    <lineage>
        <taxon>Eukaryota</taxon>
        <taxon>Metazoa</taxon>
        <taxon>Ecdysozoa</taxon>
        <taxon>Arthropoda</taxon>
        <taxon>Hexapoda</taxon>
        <taxon>Insecta</taxon>
        <taxon>Pterygota</taxon>
        <taxon>Neoptera</taxon>
        <taxon>Endopterygota</taxon>
        <taxon>Hymenoptera</taxon>
        <taxon>Apocrita</taxon>
        <taxon>Ichneumonoidea</taxon>
        <taxon>Braconidae</taxon>
        <taxon>Microgastrinae</taxon>
        <taxon>Cotesia</taxon>
    </lineage>
</organism>
<keyword evidence="4 6" id="KW-0238">DNA-binding</keyword>
<dbReference type="PROSITE" id="PS40000">
    <property type="entry name" value="DM_1"/>
    <property type="match status" value="1"/>
</dbReference>
<dbReference type="GO" id="GO:0046872">
    <property type="term" value="F:metal ion binding"/>
    <property type="evidence" value="ECO:0007669"/>
    <property type="project" value="UniProtKB-KW"/>
</dbReference>
<evidence type="ECO:0000256" key="2">
    <source>
        <dbReference type="ARBA" id="ARBA00022723"/>
    </source>
</evidence>
<feature type="non-terminal residue" evidence="9">
    <location>
        <position position="1"/>
    </location>
</feature>
<dbReference type="Proteomes" id="UP000786811">
    <property type="component" value="Unassembled WGS sequence"/>
</dbReference>
<dbReference type="InterPro" id="IPR001275">
    <property type="entry name" value="DM_DNA-bd"/>
</dbReference>
<evidence type="ECO:0000256" key="7">
    <source>
        <dbReference type="SAM" id="MobiDB-lite"/>
    </source>
</evidence>
<evidence type="ECO:0000256" key="4">
    <source>
        <dbReference type="ARBA" id="ARBA00023125"/>
    </source>
</evidence>
<keyword evidence="3 6" id="KW-0862">Zinc</keyword>
<protein>
    <submittedName>
        <fullName evidence="9">Similar to dmrta2: Doublesex- and mab-3-related transcription factor A2 (Oreochromis niloticus)</fullName>
    </submittedName>
</protein>
<evidence type="ECO:0000259" key="8">
    <source>
        <dbReference type="PROSITE" id="PS50809"/>
    </source>
</evidence>
<dbReference type="GO" id="GO:0000978">
    <property type="term" value="F:RNA polymerase II cis-regulatory region sequence-specific DNA binding"/>
    <property type="evidence" value="ECO:0007669"/>
    <property type="project" value="TreeGrafter"/>
</dbReference>
<feature type="region of interest" description="Disordered" evidence="7">
    <location>
        <begin position="60"/>
        <end position="79"/>
    </location>
</feature>
<feature type="domain" description="DM" evidence="8">
    <location>
        <begin position="81"/>
        <end position="128"/>
    </location>
</feature>
<evidence type="ECO:0000313" key="9">
    <source>
        <dbReference type="EMBL" id="CAG5103405.1"/>
    </source>
</evidence>
<sequence>WRDAEVTLVDTLGESTRIYTANSNLQLPVNTLRAGVLVKQSRVVVVVGGNSKEEKNCDMLRGKSTKKDHDEEDGKQRRPKCARCRNHGLISWLRGHKRECRYKECLCPKCSLIAERQRVMAAQVALKRQQAAEDAIALSMAKVATGQKLDRLPPGKIFGMAVTEPNSQISSHVKPAPDDDPDVDVDDPVDAKESSESEGAGSAKENQVDLKLNSLDKKKTSIFNATDKNDPEDKSPKESPAISQTSVETLARLFPSTKLSVLQLVLQRCGQDLLKAIEYFANDSSVCSTSAFRPLQSSSSDVRTTTDYPSVFALPPVYSNFSRNFYHDNYCLLNILPDSTLSRSSELSRVINPLEQDSSVAFNVQYNNYFNADIQQQLREHTSRSTGLLHLPPVIPGVPCVTPNCTQCYKFL</sequence>